<proteinExistence type="predicted"/>
<sequence length="287" mass="31097">MKIFSLLILLASTQVNGQYSDSVARMMLSMSAAAYSDHPEDCVATVFSKGILIRKVSAICDITNKAECTGFTAIDKDSKIIIVAFRGTNGFAQLALEAVGEIFGDPIDFISGGGVSPYFNAAFDSVWHAGLKDSFLTLKNTYPTYKVHITGHSLGGAMASLCAATIAKSGYVTNNDMITLYTYGQPRTGNTEYVAGFDSLAITDVYRVTHARDLVPHLPPGNLKGYTHHRTEVWYNDDMTAGSKFKICAGDETKKCSESLTFTTSVADHLHYFDVDVNDFGLAGCKQ</sequence>
<evidence type="ECO:0000313" key="2">
    <source>
        <dbReference type="WBParaSite" id="RSKR_0000200700.1"/>
    </source>
</evidence>
<dbReference type="WBParaSite" id="RSKR_0000200700.1">
    <property type="protein sequence ID" value="RSKR_0000200700.1"/>
    <property type="gene ID" value="RSKR_0000200700"/>
</dbReference>
<accession>A0AC35TLS4</accession>
<reference evidence="2" key="1">
    <citation type="submission" date="2016-11" db="UniProtKB">
        <authorList>
            <consortium name="WormBaseParasite"/>
        </authorList>
    </citation>
    <scope>IDENTIFICATION</scope>
    <source>
        <strain evidence="2">KR3021</strain>
    </source>
</reference>
<name>A0AC35TLS4_9BILA</name>
<evidence type="ECO:0000313" key="1">
    <source>
        <dbReference type="Proteomes" id="UP000095286"/>
    </source>
</evidence>
<protein>
    <submittedName>
        <fullName evidence="2">Lipase_3 domain-containing protein</fullName>
    </submittedName>
</protein>
<organism evidence="1 2">
    <name type="scientific">Rhabditophanes sp. KR3021</name>
    <dbReference type="NCBI Taxonomy" id="114890"/>
    <lineage>
        <taxon>Eukaryota</taxon>
        <taxon>Metazoa</taxon>
        <taxon>Ecdysozoa</taxon>
        <taxon>Nematoda</taxon>
        <taxon>Chromadorea</taxon>
        <taxon>Rhabditida</taxon>
        <taxon>Tylenchina</taxon>
        <taxon>Panagrolaimomorpha</taxon>
        <taxon>Strongyloidoidea</taxon>
        <taxon>Alloionematidae</taxon>
        <taxon>Rhabditophanes</taxon>
    </lineage>
</organism>
<dbReference type="Proteomes" id="UP000095286">
    <property type="component" value="Unplaced"/>
</dbReference>